<keyword evidence="3" id="KW-1185">Reference proteome</keyword>
<gene>
    <name evidence="2" type="ORF">GCM10023353_08390</name>
</gene>
<organism evidence="2 3">
    <name type="scientific">Tomitella cavernea</name>
    <dbReference type="NCBI Taxonomy" id="1387982"/>
    <lineage>
        <taxon>Bacteria</taxon>
        <taxon>Bacillati</taxon>
        <taxon>Actinomycetota</taxon>
        <taxon>Actinomycetes</taxon>
        <taxon>Mycobacteriales</taxon>
        <taxon>Tomitella</taxon>
    </lineage>
</organism>
<sequence>MARTGHGAAPHATDLATEADGAPTVGVADYVDEAYVFLGAGAAILLQLAMPGVGHGVADHSDVLHHPLSRLRTTMSYIYAVALGTDDERREIVRMVNKAHVPVRSETYNAFDPDLQLWVAATLYHGGVDLHRRFRGPLRPVSAERVYRESMAYGTALQVHPEMWPDTVAGFDRYWARTMDTLSVDDQVRAFTHTLLATRSAPWFLRPLMPLNRFVTKGLLPQQARDAFALPWSARHQRAFDLLFRILPLVYGVVPRFLRTMPARLYLADMRRRLRSGRGLAH</sequence>
<dbReference type="PANTHER" id="PTHR36151:SF3">
    <property type="entry name" value="ER-BOUND OXYGENASE MPAB_MPAB'_RUBBER OXYGENASE CATALYTIC DOMAIN-CONTAINING PROTEIN"/>
    <property type="match status" value="1"/>
</dbReference>
<dbReference type="EMBL" id="BAABKQ010000001">
    <property type="protein sequence ID" value="GAA4807308.1"/>
    <property type="molecule type" value="Genomic_DNA"/>
</dbReference>
<name>A0ABP9CAK8_9ACTN</name>
<evidence type="ECO:0000313" key="3">
    <source>
        <dbReference type="Proteomes" id="UP001500839"/>
    </source>
</evidence>
<evidence type="ECO:0000313" key="2">
    <source>
        <dbReference type="EMBL" id="GAA4807308.1"/>
    </source>
</evidence>
<evidence type="ECO:0000259" key="1">
    <source>
        <dbReference type="Pfam" id="PF09995"/>
    </source>
</evidence>
<dbReference type="Proteomes" id="UP001500839">
    <property type="component" value="Unassembled WGS sequence"/>
</dbReference>
<feature type="domain" description="ER-bound oxygenase mpaB/mpaB'/Rubber oxygenase catalytic" evidence="1">
    <location>
        <begin position="31"/>
        <end position="247"/>
    </location>
</feature>
<protein>
    <submittedName>
        <fullName evidence="2">Oxygenase MpaB family protein</fullName>
    </submittedName>
</protein>
<comment type="caution">
    <text evidence="2">The sequence shown here is derived from an EMBL/GenBank/DDBJ whole genome shotgun (WGS) entry which is preliminary data.</text>
</comment>
<dbReference type="PANTHER" id="PTHR36151">
    <property type="entry name" value="BLR2777 PROTEIN"/>
    <property type="match status" value="1"/>
</dbReference>
<accession>A0ABP9CAK8</accession>
<dbReference type="RefSeq" id="WP_200170961.1">
    <property type="nucleotide sequence ID" value="NZ_BAABKQ010000001.1"/>
</dbReference>
<proteinExistence type="predicted"/>
<reference evidence="3" key="1">
    <citation type="journal article" date="2019" name="Int. J. Syst. Evol. Microbiol.">
        <title>The Global Catalogue of Microorganisms (GCM) 10K type strain sequencing project: providing services to taxonomists for standard genome sequencing and annotation.</title>
        <authorList>
            <consortium name="The Broad Institute Genomics Platform"/>
            <consortium name="The Broad Institute Genome Sequencing Center for Infectious Disease"/>
            <person name="Wu L."/>
            <person name="Ma J."/>
        </authorList>
    </citation>
    <scope>NUCLEOTIDE SEQUENCE [LARGE SCALE GENOMIC DNA]</scope>
    <source>
        <strain evidence="3">JCM 18542</strain>
    </source>
</reference>
<dbReference type="Pfam" id="PF09995">
    <property type="entry name" value="MPAB_Lcp_cat"/>
    <property type="match status" value="1"/>
</dbReference>
<dbReference type="InterPro" id="IPR018713">
    <property type="entry name" value="MPAB/Lcp_cat_dom"/>
</dbReference>